<proteinExistence type="predicted"/>
<evidence type="ECO:0000313" key="2">
    <source>
        <dbReference type="Proteomes" id="UP000183529"/>
    </source>
</evidence>
<comment type="caution">
    <text evidence="1">The sequence shown here is derived from an EMBL/GenBank/DDBJ whole genome shotgun (WGS) entry which is preliminary data.</text>
</comment>
<protein>
    <submittedName>
        <fullName evidence="1">Uncharacterized protein</fullName>
    </submittedName>
</protein>
<dbReference type="AlphaFoldDB" id="A0AAQ1JW40"/>
<sequence length="137" mass="14572">MPGQRTEGAPLQPLFEDGCLQLCRMSDAAYETYISLVSGPPTETLDDGESAAIAVAIDGLGSVVLDDKKARRILSSRFKLVNPGSSLTLLLTAATRANWTLQELRAAITAARTVSRMAVVPDERTLFSDLFAEAASG</sequence>
<organism evidence="1 2">
    <name type="scientific">Paraburkholderia tropica</name>
    <dbReference type="NCBI Taxonomy" id="92647"/>
    <lineage>
        <taxon>Bacteria</taxon>
        <taxon>Pseudomonadati</taxon>
        <taxon>Pseudomonadota</taxon>
        <taxon>Betaproteobacteria</taxon>
        <taxon>Burkholderiales</taxon>
        <taxon>Burkholderiaceae</taxon>
        <taxon>Paraburkholderia</taxon>
    </lineage>
</organism>
<dbReference type="Proteomes" id="UP000183529">
    <property type="component" value="Unassembled WGS sequence"/>
</dbReference>
<name>A0AAQ1JW40_9BURK</name>
<accession>A0AAQ1JW40</accession>
<dbReference type="EMBL" id="FNZM01000014">
    <property type="protein sequence ID" value="SEK04080.1"/>
    <property type="molecule type" value="Genomic_DNA"/>
</dbReference>
<evidence type="ECO:0000313" key="1">
    <source>
        <dbReference type="EMBL" id="SEK04080.1"/>
    </source>
</evidence>
<reference evidence="1 2" key="1">
    <citation type="submission" date="2016-10" db="EMBL/GenBank/DDBJ databases">
        <authorList>
            <person name="Varghese N."/>
            <person name="Submissions S."/>
        </authorList>
    </citation>
    <scope>NUCLEOTIDE SEQUENCE [LARGE SCALE GENOMIC DNA]</scope>
    <source>
        <strain evidence="1 2">LMG 22274</strain>
    </source>
</reference>
<gene>
    <name evidence="1" type="ORF">SAMN05216550_1149</name>
</gene>